<dbReference type="GO" id="GO:0046975">
    <property type="term" value="F:histone H3K36 methyltransferase activity"/>
    <property type="evidence" value="ECO:0007669"/>
    <property type="project" value="TreeGrafter"/>
</dbReference>
<sequence length="121" mass="14222">MNNLKYRVIYEYEFHRGKTAQRINDVYGGGVTKENTVGFLYQRFRSGIFARRPDPETKVDNEELKATVEALERWVPHLSTANPQTRVDCCVILINRHNKVEVLNRIITCDEKWILNNNRNV</sequence>
<dbReference type="PANTHER" id="PTHR46060">
    <property type="entry name" value="MARINER MOS1 TRANSPOSASE-LIKE PROTEIN"/>
    <property type="match status" value="1"/>
</dbReference>
<dbReference type="InterPro" id="IPR041426">
    <property type="entry name" value="Mos1_HTH"/>
</dbReference>
<reference evidence="2" key="1">
    <citation type="submission" date="2022-03" db="EMBL/GenBank/DDBJ databases">
        <authorList>
            <person name="Lindestad O."/>
        </authorList>
    </citation>
    <scope>NUCLEOTIDE SEQUENCE</scope>
</reference>
<dbReference type="GO" id="GO:0005634">
    <property type="term" value="C:nucleus"/>
    <property type="evidence" value="ECO:0007669"/>
    <property type="project" value="TreeGrafter"/>
</dbReference>
<dbReference type="GO" id="GO:0003690">
    <property type="term" value="F:double-stranded DNA binding"/>
    <property type="evidence" value="ECO:0007669"/>
    <property type="project" value="TreeGrafter"/>
</dbReference>
<dbReference type="OrthoDB" id="616263at2759"/>
<proteinExistence type="predicted"/>
<name>A0A8S4SHR8_9NEOP</name>
<feature type="domain" description="Mos1 transposase HTH" evidence="1">
    <location>
        <begin position="6"/>
        <end position="47"/>
    </location>
</feature>
<comment type="caution">
    <text evidence="2">The sequence shown here is derived from an EMBL/GenBank/DDBJ whole genome shotgun (WGS) entry which is preliminary data.</text>
</comment>
<dbReference type="GO" id="GO:0042800">
    <property type="term" value="F:histone H3K4 methyltransferase activity"/>
    <property type="evidence" value="ECO:0007669"/>
    <property type="project" value="TreeGrafter"/>
</dbReference>
<evidence type="ECO:0000259" key="1">
    <source>
        <dbReference type="Pfam" id="PF17906"/>
    </source>
</evidence>
<dbReference type="GO" id="GO:0006303">
    <property type="term" value="P:double-strand break repair via nonhomologous end joining"/>
    <property type="evidence" value="ECO:0007669"/>
    <property type="project" value="TreeGrafter"/>
</dbReference>
<organism evidence="2 3">
    <name type="scientific">Pararge aegeria aegeria</name>
    <dbReference type="NCBI Taxonomy" id="348720"/>
    <lineage>
        <taxon>Eukaryota</taxon>
        <taxon>Metazoa</taxon>
        <taxon>Ecdysozoa</taxon>
        <taxon>Arthropoda</taxon>
        <taxon>Hexapoda</taxon>
        <taxon>Insecta</taxon>
        <taxon>Pterygota</taxon>
        <taxon>Neoptera</taxon>
        <taxon>Endopterygota</taxon>
        <taxon>Lepidoptera</taxon>
        <taxon>Glossata</taxon>
        <taxon>Ditrysia</taxon>
        <taxon>Papilionoidea</taxon>
        <taxon>Nymphalidae</taxon>
        <taxon>Satyrinae</taxon>
        <taxon>Satyrini</taxon>
        <taxon>Parargina</taxon>
        <taxon>Pararge</taxon>
    </lineage>
</organism>
<dbReference type="GO" id="GO:0000793">
    <property type="term" value="C:condensed chromosome"/>
    <property type="evidence" value="ECO:0007669"/>
    <property type="project" value="TreeGrafter"/>
</dbReference>
<dbReference type="EMBL" id="CAKXAJ010026325">
    <property type="protein sequence ID" value="CAH2266897.1"/>
    <property type="molecule type" value="Genomic_DNA"/>
</dbReference>
<keyword evidence="3" id="KW-1185">Reference proteome</keyword>
<dbReference type="GO" id="GO:0035861">
    <property type="term" value="C:site of double-strand break"/>
    <property type="evidence" value="ECO:0007669"/>
    <property type="project" value="TreeGrafter"/>
</dbReference>
<evidence type="ECO:0000313" key="2">
    <source>
        <dbReference type="EMBL" id="CAH2266897.1"/>
    </source>
</evidence>
<dbReference type="InterPro" id="IPR052709">
    <property type="entry name" value="Transposase-MT_Hybrid"/>
</dbReference>
<dbReference type="GO" id="GO:0031297">
    <property type="term" value="P:replication fork processing"/>
    <property type="evidence" value="ECO:0007669"/>
    <property type="project" value="TreeGrafter"/>
</dbReference>
<dbReference type="Proteomes" id="UP000838756">
    <property type="component" value="Unassembled WGS sequence"/>
</dbReference>
<dbReference type="Pfam" id="PF17906">
    <property type="entry name" value="HTH_48"/>
    <property type="match status" value="1"/>
</dbReference>
<dbReference type="GO" id="GO:0000729">
    <property type="term" value="P:DNA double-strand break processing"/>
    <property type="evidence" value="ECO:0007669"/>
    <property type="project" value="TreeGrafter"/>
</dbReference>
<gene>
    <name evidence="2" type="primary">jg19901</name>
    <name evidence="2" type="ORF">PAEG_LOCUS25498</name>
</gene>
<dbReference type="Gene3D" id="1.10.10.1450">
    <property type="match status" value="1"/>
</dbReference>
<dbReference type="InterPro" id="IPR036397">
    <property type="entry name" value="RNaseH_sf"/>
</dbReference>
<dbReference type="Gene3D" id="3.30.420.10">
    <property type="entry name" value="Ribonuclease H-like superfamily/Ribonuclease H"/>
    <property type="match status" value="1"/>
</dbReference>
<dbReference type="GO" id="GO:0000014">
    <property type="term" value="F:single-stranded DNA endodeoxyribonuclease activity"/>
    <property type="evidence" value="ECO:0007669"/>
    <property type="project" value="TreeGrafter"/>
</dbReference>
<dbReference type="AlphaFoldDB" id="A0A8S4SHR8"/>
<accession>A0A8S4SHR8</accession>
<evidence type="ECO:0000313" key="3">
    <source>
        <dbReference type="Proteomes" id="UP000838756"/>
    </source>
</evidence>
<dbReference type="GO" id="GO:0044547">
    <property type="term" value="F:DNA topoisomerase binding"/>
    <property type="evidence" value="ECO:0007669"/>
    <property type="project" value="TreeGrafter"/>
</dbReference>
<protein>
    <submittedName>
        <fullName evidence="2">Jg19901 protein</fullName>
    </submittedName>
</protein>
<dbReference type="GO" id="GO:0044774">
    <property type="term" value="P:mitotic DNA integrity checkpoint signaling"/>
    <property type="evidence" value="ECO:0007669"/>
    <property type="project" value="TreeGrafter"/>
</dbReference>
<dbReference type="GO" id="GO:0003697">
    <property type="term" value="F:single-stranded DNA binding"/>
    <property type="evidence" value="ECO:0007669"/>
    <property type="project" value="TreeGrafter"/>
</dbReference>
<dbReference type="PANTHER" id="PTHR46060:SF2">
    <property type="entry name" value="HISTONE-LYSINE N-METHYLTRANSFERASE SETMAR"/>
    <property type="match status" value="1"/>
</dbReference>
<dbReference type="GO" id="GO:0015074">
    <property type="term" value="P:DNA integration"/>
    <property type="evidence" value="ECO:0007669"/>
    <property type="project" value="TreeGrafter"/>
</dbReference>